<accession>D8PES1</accession>
<evidence type="ECO:0000256" key="1">
    <source>
        <dbReference type="SAM" id="MobiDB-lite"/>
    </source>
</evidence>
<dbReference type="KEGG" id="nde:NIDE2007"/>
<name>D8PES1_9BACT</name>
<organism evidence="2 3">
    <name type="scientific">Nitrospira defluvii</name>
    <dbReference type="NCBI Taxonomy" id="330214"/>
    <lineage>
        <taxon>Bacteria</taxon>
        <taxon>Pseudomonadati</taxon>
        <taxon>Nitrospirota</taxon>
        <taxon>Nitrospiria</taxon>
        <taxon>Nitrospirales</taxon>
        <taxon>Nitrospiraceae</taxon>
        <taxon>Nitrospira</taxon>
    </lineage>
</organism>
<dbReference type="OrthoDB" id="5431540at2"/>
<dbReference type="Proteomes" id="UP000001660">
    <property type="component" value="Chromosome"/>
</dbReference>
<reference evidence="2 3" key="1">
    <citation type="journal article" date="2010" name="Proc. Natl. Acad. Sci. U.S.A.">
        <title>A Nitrospira metagenome illuminates the physiology and evolution of globally important nitrite-oxidizing bacteria.</title>
        <authorList>
            <person name="Lucker S."/>
            <person name="Wagner M."/>
            <person name="Maixner F."/>
            <person name="Pelletier E."/>
            <person name="Koch H."/>
            <person name="Vacherie B."/>
            <person name="Rattei T."/>
            <person name="Sinninghe Damste J."/>
            <person name="Spieck E."/>
            <person name="Le Paslier D."/>
            <person name="Daims H."/>
        </authorList>
    </citation>
    <scope>NUCLEOTIDE SEQUENCE [LARGE SCALE GENOMIC DNA]</scope>
</reference>
<evidence type="ECO:0008006" key="4">
    <source>
        <dbReference type="Google" id="ProtNLM"/>
    </source>
</evidence>
<gene>
    <name evidence="2" type="ORF">NIDE2007</name>
</gene>
<evidence type="ECO:0000313" key="2">
    <source>
        <dbReference type="EMBL" id="CBK41730.1"/>
    </source>
</evidence>
<evidence type="ECO:0000313" key="3">
    <source>
        <dbReference type="Proteomes" id="UP000001660"/>
    </source>
</evidence>
<keyword evidence="3" id="KW-1185">Reference proteome</keyword>
<protein>
    <recommendedName>
        <fullName evidence="4">DUF922 domain-containing protein</fullName>
    </recommendedName>
</protein>
<sequence>MGGGRTPGPIGSDTRPLHGSFDPHFPIGGFGTPGPLGLNEGGATGPRLTGWPRQISWDEFKDVAARPAGESEDAQIDTQTLQPERVGIAREQGQFRLGNFTVKLSVIRGNSWVVASQKSATLLAHEQGHFDITGLVARDLVKALGALRVSTTDELQREVSRLFETYDAWAKSLSKQYDDETNNSRNAKVQAEWASRIRTCIQQGTSLGTPPG</sequence>
<dbReference type="HOGENOM" id="CLU_1297914_0_0_0"/>
<dbReference type="EMBL" id="FP929003">
    <property type="protein sequence ID" value="CBK41730.1"/>
    <property type="molecule type" value="Genomic_DNA"/>
</dbReference>
<proteinExistence type="predicted"/>
<feature type="region of interest" description="Disordered" evidence="1">
    <location>
        <begin position="1"/>
        <end position="22"/>
    </location>
</feature>
<dbReference type="InterPro" id="IPR010321">
    <property type="entry name" value="DUF922"/>
</dbReference>
<dbReference type="STRING" id="330214.NIDE2007"/>
<dbReference type="Pfam" id="PF06037">
    <property type="entry name" value="DUF922"/>
    <property type="match status" value="1"/>
</dbReference>
<dbReference type="AlphaFoldDB" id="D8PES1"/>